<proteinExistence type="predicted"/>
<protein>
    <submittedName>
        <fullName evidence="2">Anthranilate synthase, amidotransferase component @ Para-aminobenzoate synthase, amidotransferase component</fullName>
        <ecNumber evidence="2">2.6.1.85</ecNumber>
        <ecNumber evidence="2">4.1.3.27</ecNumber>
    </submittedName>
</protein>
<feature type="region of interest" description="Disordered" evidence="1">
    <location>
        <begin position="1"/>
        <end position="226"/>
    </location>
</feature>
<feature type="non-terminal residue" evidence="2">
    <location>
        <position position="1"/>
    </location>
</feature>
<keyword evidence="2" id="KW-0032">Aminotransferase</keyword>
<gene>
    <name evidence="2" type="ORF">AVDCRST_MAG38-3084</name>
</gene>
<keyword evidence="2" id="KW-0456">Lyase</keyword>
<sequence length="226" mass="24594">ERPSRRAGRAAGPGRRRVRGAVGARRRRRGCRPGSAGADDRQLRLLHLQPRPVPGRARRRAGSRPQRPCPRRRALGGRLGRRRRLAGPVHAGRGRHQRRGDAPLPRGGDPDARRLPRPPVAGAGVRRAGDPPPAGTRQDRAGRARRRGPVRRAAEPADGRPLPLAGGRRGPARAARGDRPRRGSADGHPPSRAARARRPVPSRVGAHARRAEDARELPERMPNPIL</sequence>
<name>A0A6J4SN77_9ACTN</name>
<dbReference type="GO" id="GO:0004049">
    <property type="term" value="F:anthranilate synthase activity"/>
    <property type="evidence" value="ECO:0007669"/>
    <property type="project" value="UniProtKB-EC"/>
</dbReference>
<evidence type="ECO:0000313" key="2">
    <source>
        <dbReference type="EMBL" id="CAA9498650.1"/>
    </source>
</evidence>
<organism evidence="2">
    <name type="scientific">uncultured Solirubrobacteraceae bacterium</name>
    <dbReference type="NCBI Taxonomy" id="1162706"/>
    <lineage>
        <taxon>Bacteria</taxon>
        <taxon>Bacillati</taxon>
        <taxon>Actinomycetota</taxon>
        <taxon>Thermoleophilia</taxon>
        <taxon>Solirubrobacterales</taxon>
        <taxon>Solirubrobacteraceae</taxon>
        <taxon>environmental samples</taxon>
    </lineage>
</organism>
<dbReference type="EC" id="2.6.1.85" evidence="2"/>
<dbReference type="EMBL" id="CADCVJ010000250">
    <property type="protein sequence ID" value="CAA9498650.1"/>
    <property type="molecule type" value="Genomic_DNA"/>
</dbReference>
<dbReference type="GO" id="GO:0046820">
    <property type="term" value="F:4-amino-4-deoxychorismate synthase activity"/>
    <property type="evidence" value="ECO:0007669"/>
    <property type="project" value="UniProtKB-EC"/>
</dbReference>
<feature type="non-terminal residue" evidence="2">
    <location>
        <position position="226"/>
    </location>
</feature>
<reference evidence="2" key="1">
    <citation type="submission" date="2020-02" db="EMBL/GenBank/DDBJ databases">
        <authorList>
            <person name="Meier V. D."/>
        </authorList>
    </citation>
    <scope>NUCLEOTIDE SEQUENCE</scope>
    <source>
        <strain evidence="2">AVDCRST_MAG38</strain>
    </source>
</reference>
<evidence type="ECO:0000256" key="1">
    <source>
        <dbReference type="SAM" id="MobiDB-lite"/>
    </source>
</evidence>
<dbReference type="EC" id="4.1.3.27" evidence="2"/>
<feature type="compositionally biased region" description="Basic residues" evidence="1">
    <location>
        <begin position="69"/>
        <end position="85"/>
    </location>
</feature>
<accession>A0A6J4SN77</accession>
<feature type="compositionally biased region" description="Basic and acidic residues" evidence="1">
    <location>
        <begin position="175"/>
        <end position="185"/>
    </location>
</feature>
<dbReference type="AlphaFoldDB" id="A0A6J4SN77"/>
<feature type="compositionally biased region" description="Basic residues" evidence="1">
    <location>
        <begin position="1"/>
        <end position="31"/>
    </location>
</feature>
<keyword evidence="2" id="KW-0808">Transferase</keyword>
<feature type="compositionally biased region" description="Basic and acidic residues" evidence="1">
    <location>
        <begin position="209"/>
        <end position="219"/>
    </location>
</feature>